<evidence type="ECO:0000313" key="2">
    <source>
        <dbReference type="EMBL" id="KHG07683.1"/>
    </source>
</evidence>
<reference evidence="3" key="1">
    <citation type="submission" date="2014-09" db="EMBL/GenBank/DDBJ databases">
        <authorList>
            <person name="Mudge J."/>
            <person name="Ramaraj T."/>
            <person name="Lindquist I.E."/>
            <person name="Bharti A.K."/>
            <person name="Sundararajan A."/>
            <person name="Cameron C.T."/>
            <person name="Woodward J.E."/>
            <person name="May G.D."/>
            <person name="Brubaker C."/>
            <person name="Broadhvest J."/>
            <person name="Wilkins T.A."/>
        </authorList>
    </citation>
    <scope>NUCLEOTIDE SEQUENCE</scope>
    <source>
        <strain evidence="3">cv. AKA8401</strain>
    </source>
</reference>
<dbReference type="Proteomes" id="UP000032142">
    <property type="component" value="Unassembled WGS sequence"/>
</dbReference>
<feature type="region of interest" description="Disordered" evidence="1">
    <location>
        <begin position="1"/>
        <end position="23"/>
    </location>
</feature>
<feature type="compositionally biased region" description="Polar residues" evidence="1">
    <location>
        <begin position="8"/>
        <end position="23"/>
    </location>
</feature>
<dbReference type="AlphaFoldDB" id="A0A0B0MZY7"/>
<organism evidence="2 3">
    <name type="scientific">Gossypium arboreum</name>
    <name type="common">Tree cotton</name>
    <name type="synonym">Gossypium nanking</name>
    <dbReference type="NCBI Taxonomy" id="29729"/>
    <lineage>
        <taxon>Eukaryota</taxon>
        <taxon>Viridiplantae</taxon>
        <taxon>Streptophyta</taxon>
        <taxon>Embryophyta</taxon>
        <taxon>Tracheophyta</taxon>
        <taxon>Spermatophyta</taxon>
        <taxon>Magnoliopsida</taxon>
        <taxon>eudicotyledons</taxon>
        <taxon>Gunneridae</taxon>
        <taxon>Pentapetalae</taxon>
        <taxon>rosids</taxon>
        <taxon>malvids</taxon>
        <taxon>Malvales</taxon>
        <taxon>Malvaceae</taxon>
        <taxon>Malvoideae</taxon>
        <taxon>Gossypium</taxon>
    </lineage>
</organism>
<protein>
    <submittedName>
        <fullName evidence="2">Uncharacterized protein</fullName>
    </submittedName>
</protein>
<comment type="caution">
    <text evidence="2">The sequence shown here is derived from an EMBL/GenBank/DDBJ whole genome shotgun (WGS) entry which is preliminary data.</text>
</comment>
<gene>
    <name evidence="2" type="ORF">F383_34563</name>
</gene>
<evidence type="ECO:0000313" key="3">
    <source>
        <dbReference type="Proteomes" id="UP000032142"/>
    </source>
</evidence>
<proteinExistence type="predicted"/>
<evidence type="ECO:0000256" key="1">
    <source>
        <dbReference type="SAM" id="MobiDB-lite"/>
    </source>
</evidence>
<sequence length="23" mass="2574">MEGRSSILKENQASKMDQSASFE</sequence>
<keyword evidence="3" id="KW-1185">Reference proteome</keyword>
<name>A0A0B0MZY7_GOSAR</name>
<dbReference type="EMBL" id="JRRC01479757">
    <property type="protein sequence ID" value="KHG07683.1"/>
    <property type="molecule type" value="Genomic_DNA"/>
</dbReference>
<accession>A0A0B0MZY7</accession>